<dbReference type="Proteomes" id="UP001157006">
    <property type="component" value="Chromosome 1L"/>
</dbReference>
<gene>
    <name evidence="1" type="ORF">VFH_I282440</name>
</gene>
<dbReference type="EMBL" id="OX451736">
    <property type="protein sequence ID" value="CAI8587063.1"/>
    <property type="molecule type" value="Genomic_DNA"/>
</dbReference>
<proteinExistence type="predicted"/>
<reference evidence="1 2" key="1">
    <citation type="submission" date="2023-01" db="EMBL/GenBank/DDBJ databases">
        <authorList>
            <person name="Kreplak J."/>
        </authorList>
    </citation>
    <scope>NUCLEOTIDE SEQUENCE [LARGE SCALE GENOMIC DNA]</scope>
</reference>
<dbReference type="AlphaFoldDB" id="A0AAV0YPA4"/>
<name>A0AAV0YPA4_VICFA</name>
<organism evidence="1 2">
    <name type="scientific">Vicia faba</name>
    <name type="common">Broad bean</name>
    <name type="synonym">Faba vulgaris</name>
    <dbReference type="NCBI Taxonomy" id="3906"/>
    <lineage>
        <taxon>Eukaryota</taxon>
        <taxon>Viridiplantae</taxon>
        <taxon>Streptophyta</taxon>
        <taxon>Embryophyta</taxon>
        <taxon>Tracheophyta</taxon>
        <taxon>Spermatophyta</taxon>
        <taxon>Magnoliopsida</taxon>
        <taxon>eudicotyledons</taxon>
        <taxon>Gunneridae</taxon>
        <taxon>Pentapetalae</taxon>
        <taxon>rosids</taxon>
        <taxon>fabids</taxon>
        <taxon>Fabales</taxon>
        <taxon>Fabaceae</taxon>
        <taxon>Papilionoideae</taxon>
        <taxon>50 kb inversion clade</taxon>
        <taxon>NPAAA clade</taxon>
        <taxon>Hologalegina</taxon>
        <taxon>IRL clade</taxon>
        <taxon>Fabeae</taxon>
        <taxon>Vicia</taxon>
    </lineage>
</organism>
<evidence type="ECO:0000313" key="1">
    <source>
        <dbReference type="EMBL" id="CAI8587063.1"/>
    </source>
</evidence>
<evidence type="ECO:0000313" key="2">
    <source>
        <dbReference type="Proteomes" id="UP001157006"/>
    </source>
</evidence>
<sequence length="133" mass="15612">MPRYDERKFMRENGRRETEFGIRRKKKLERVKEEVVRIRKEKKILIVVTDEGVVSKGKKEMEEEYIFISKGNGRVVLYAELVKGIDLDFGLAYNTCLGEYEEENESQGTEPICEFEDMPLVDNIINHLDTECS</sequence>
<keyword evidence="2" id="KW-1185">Reference proteome</keyword>
<protein>
    <submittedName>
        <fullName evidence="1">Uncharacterized protein</fullName>
    </submittedName>
</protein>
<accession>A0AAV0YPA4</accession>